<sequence>MKYDLIIKNGRVILDDDVKEVEVAVKDGKIAAIGNDLGEAEKVIDAEGQIVSPGIVDAHVHITEPGEVTVMSGKVTKQV</sequence>
<proteinExistence type="predicted"/>
<accession>B9DKG8</accession>
<dbReference type="EMBL" id="AM295250">
    <property type="protein sequence ID" value="CAL28965.1"/>
    <property type="molecule type" value="Genomic_DNA"/>
</dbReference>
<protein>
    <recommendedName>
        <fullName evidence="3">Dihydroorotase</fullName>
    </recommendedName>
</protein>
<evidence type="ECO:0008006" key="3">
    <source>
        <dbReference type="Google" id="ProtNLM"/>
    </source>
</evidence>
<evidence type="ECO:0000313" key="2">
    <source>
        <dbReference type="Proteomes" id="UP000000444"/>
    </source>
</evidence>
<gene>
    <name evidence="1" type="ordered locus">Sca_2060</name>
</gene>
<dbReference type="Proteomes" id="UP000000444">
    <property type="component" value="Chromosome"/>
</dbReference>
<dbReference type="PANTHER" id="PTHR11647:SF1">
    <property type="entry name" value="COLLAPSIN RESPONSE MEDIATOR PROTEIN"/>
    <property type="match status" value="1"/>
</dbReference>
<evidence type="ECO:0000313" key="1">
    <source>
        <dbReference type="EMBL" id="CAL28965.1"/>
    </source>
</evidence>
<dbReference type="KEGG" id="sca:SCA_2060"/>
<dbReference type="GO" id="GO:0016810">
    <property type="term" value="F:hydrolase activity, acting on carbon-nitrogen (but not peptide) bonds"/>
    <property type="evidence" value="ECO:0007669"/>
    <property type="project" value="InterPro"/>
</dbReference>
<dbReference type="SUPFAM" id="SSF51338">
    <property type="entry name" value="Composite domain of metallo-dependent hydrolases"/>
    <property type="match status" value="1"/>
</dbReference>
<keyword evidence="2" id="KW-1185">Reference proteome</keyword>
<dbReference type="AlphaFoldDB" id="B9DKG8"/>
<organism evidence="1 2">
    <name type="scientific">Staphylococcus carnosus (strain TM300)</name>
    <dbReference type="NCBI Taxonomy" id="396513"/>
    <lineage>
        <taxon>Bacteria</taxon>
        <taxon>Bacillati</taxon>
        <taxon>Bacillota</taxon>
        <taxon>Bacilli</taxon>
        <taxon>Bacillales</taxon>
        <taxon>Staphylococcaceae</taxon>
        <taxon>Staphylococcus</taxon>
    </lineage>
</organism>
<name>B9DKG8_STACT</name>
<dbReference type="HOGENOM" id="CLU_196855_0_0_9"/>
<dbReference type="Gene3D" id="2.30.40.10">
    <property type="entry name" value="Urease, subunit C, domain 1"/>
    <property type="match status" value="1"/>
</dbReference>
<dbReference type="InterPro" id="IPR011059">
    <property type="entry name" value="Metal-dep_hydrolase_composite"/>
</dbReference>
<dbReference type="InterPro" id="IPR050378">
    <property type="entry name" value="Metallo-dep_Hydrolases_sf"/>
</dbReference>
<reference evidence="1 2" key="1">
    <citation type="journal article" date="2009" name="Appl. Environ. Microbiol.">
        <title>Genome analysis of the meat starter culture bacterium Staphylococcus carnosus TM300.</title>
        <authorList>
            <person name="Rosenstein R."/>
            <person name="Nerz C."/>
            <person name="Biswas L."/>
            <person name="Resch A."/>
            <person name="Raddatz G."/>
            <person name="Schuster S.C."/>
            <person name="Goetz F."/>
        </authorList>
    </citation>
    <scope>NUCLEOTIDE SEQUENCE [LARGE SCALE GENOMIC DNA]</scope>
    <source>
        <strain evidence="1 2">TM300</strain>
    </source>
</reference>
<dbReference type="PANTHER" id="PTHR11647">
    <property type="entry name" value="HYDRANTOINASE/DIHYDROPYRIMIDINASE FAMILY MEMBER"/>
    <property type="match status" value="1"/>
</dbReference>
<dbReference type="eggNOG" id="COG0044">
    <property type="taxonomic scope" value="Bacteria"/>
</dbReference>